<evidence type="ECO:0000313" key="7">
    <source>
        <dbReference type="Proteomes" id="UP001355206"/>
    </source>
</evidence>
<sequence length="104" mass="10649">AAPAPAPAISLAAAGTGALEGPAVDDAVMAVVGTRCAMCHAAEPLWPGLTSPPKGVLLDSPEHVARFAPAIRLQAVLTHAMPPNNITDMQPEERAALARWLAAR</sequence>
<evidence type="ECO:0000256" key="3">
    <source>
        <dbReference type="ARBA" id="ARBA00023004"/>
    </source>
</evidence>
<feature type="non-terminal residue" evidence="6">
    <location>
        <position position="1"/>
    </location>
</feature>
<keyword evidence="7" id="KW-1185">Reference proteome</keyword>
<evidence type="ECO:0000256" key="4">
    <source>
        <dbReference type="PROSITE-ProRule" id="PRU00433"/>
    </source>
</evidence>
<evidence type="ECO:0000313" key="6">
    <source>
        <dbReference type="EMBL" id="MEE7492198.1"/>
    </source>
</evidence>
<dbReference type="PROSITE" id="PS51007">
    <property type="entry name" value="CYTC"/>
    <property type="match status" value="1"/>
</dbReference>
<dbReference type="InterPro" id="IPR009056">
    <property type="entry name" value="Cyt_c-like_dom"/>
</dbReference>
<feature type="domain" description="Cytochrome c" evidence="5">
    <location>
        <begin position="10"/>
        <end position="104"/>
    </location>
</feature>
<proteinExistence type="predicted"/>
<evidence type="ECO:0000256" key="2">
    <source>
        <dbReference type="ARBA" id="ARBA00022723"/>
    </source>
</evidence>
<protein>
    <submittedName>
        <fullName evidence="6">Cysteine desulfurase</fullName>
    </submittedName>
</protein>
<keyword evidence="2 4" id="KW-0479">Metal-binding</keyword>
<keyword evidence="3 4" id="KW-0408">Iron</keyword>
<reference evidence="6 7" key="1">
    <citation type="journal article" date="2012" name="Genet. Mol. Biol.">
        <title>Analysis of 16S rRNA and mxaF genes revealing insights into Methylobacterium niche-specific plant association.</title>
        <authorList>
            <person name="Dourado M.N."/>
            <person name="Andreote F.D."/>
            <person name="Dini-Andreote F."/>
            <person name="Conti R."/>
            <person name="Araujo J.M."/>
            <person name="Araujo W.L."/>
        </authorList>
    </citation>
    <scope>NUCLEOTIDE SEQUENCE [LARGE SCALE GENOMIC DNA]</scope>
    <source>
        <strain evidence="6 7">TC3-10</strain>
    </source>
</reference>
<dbReference type="EMBL" id="MLCA01000008">
    <property type="protein sequence ID" value="MEE7492198.1"/>
    <property type="molecule type" value="Genomic_DNA"/>
</dbReference>
<organism evidence="6 7">
    <name type="scientific">Methylobacterium oryzae</name>
    <dbReference type="NCBI Taxonomy" id="334852"/>
    <lineage>
        <taxon>Bacteria</taxon>
        <taxon>Pseudomonadati</taxon>
        <taxon>Pseudomonadota</taxon>
        <taxon>Alphaproteobacteria</taxon>
        <taxon>Hyphomicrobiales</taxon>
        <taxon>Methylobacteriaceae</taxon>
        <taxon>Methylobacterium</taxon>
    </lineage>
</organism>
<gene>
    <name evidence="6" type="ORF">MOTC310_17635</name>
</gene>
<evidence type="ECO:0000256" key="1">
    <source>
        <dbReference type="ARBA" id="ARBA00022617"/>
    </source>
</evidence>
<name>A0ABU7TRB9_9HYPH</name>
<evidence type="ECO:0000259" key="5">
    <source>
        <dbReference type="PROSITE" id="PS51007"/>
    </source>
</evidence>
<dbReference type="Proteomes" id="UP001355206">
    <property type="component" value="Unassembled WGS sequence"/>
</dbReference>
<keyword evidence="1 4" id="KW-0349">Heme</keyword>
<comment type="caution">
    <text evidence="6">The sequence shown here is derived from an EMBL/GenBank/DDBJ whole genome shotgun (WGS) entry which is preliminary data.</text>
</comment>
<accession>A0ABU7TRB9</accession>
<dbReference type="SUPFAM" id="SSF46626">
    <property type="entry name" value="Cytochrome c"/>
    <property type="match status" value="1"/>
</dbReference>
<dbReference type="InterPro" id="IPR036909">
    <property type="entry name" value="Cyt_c-like_dom_sf"/>
</dbReference>